<evidence type="ECO:0000313" key="1">
    <source>
        <dbReference type="EMBL" id="VDD09340.1"/>
    </source>
</evidence>
<sequence length="44" mass="4680">MDVITVSRSHGLRPTKGVLIHGVWFGPFASNVFSSASNARPALV</sequence>
<reference evidence="1" key="1">
    <citation type="submission" date="2018-11" db="EMBL/GenBank/DDBJ databases">
        <authorList>
            <consortium name="Genoscope - CEA"/>
            <person name="William W."/>
        </authorList>
    </citation>
    <scope>NUCLEOTIDE SEQUENCE</scope>
</reference>
<name>A0A3P6C5A0_BRAOL</name>
<accession>A0A3P6C5A0</accession>
<organism evidence="1">
    <name type="scientific">Brassica oleracea</name>
    <name type="common">Wild cabbage</name>
    <dbReference type="NCBI Taxonomy" id="3712"/>
    <lineage>
        <taxon>Eukaryota</taxon>
        <taxon>Viridiplantae</taxon>
        <taxon>Streptophyta</taxon>
        <taxon>Embryophyta</taxon>
        <taxon>Tracheophyta</taxon>
        <taxon>Spermatophyta</taxon>
        <taxon>Magnoliopsida</taxon>
        <taxon>eudicotyledons</taxon>
        <taxon>Gunneridae</taxon>
        <taxon>Pentapetalae</taxon>
        <taxon>rosids</taxon>
        <taxon>malvids</taxon>
        <taxon>Brassicales</taxon>
        <taxon>Brassicaceae</taxon>
        <taxon>Brassiceae</taxon>
        <taxon>Brassica</taxon>
    </lineage>
</organism>
<dbReference type="EMBL" id="LR031873">
    <property type="protein sequence ID" value="VDD09340.1"/>
    <property type="molecule type" value="Genomic_DNA"/>
</dbReference>
<proteinExistence type="predicted"/>
<gene>
    <name evidence="1" type="ORF">BOLC4T24791H</name>
</gene>
<protein>
    <submittedName>
        <fullName evidence="1">Uncharacterized protein</fullName>
    </submittedName>
</protein>
<dbReference type="AlphaFoldDB" id="A0A3P6C5A0"/>